<protein>
    <submittedName>
        <fullName evidence="4">Diguanylate cyclase</fullName>
    </submittedName>
</protein>
<gene>
    <name evidence="4" type="ORF">AS888_12215</name>
</gene>
<dbReference type="InterPro" id="IPR029787">
    <property type="entry name" value="Nucleotide_cyclase"/>
</dbReference>
<accession>A0A120GRB9</accession>
<dbReference type="PROSITE" id="PS50887">
    <property type="entry name" value="GGDEF"/>
    <property type="match status" value="1"/>
</dbReference>
<dbReference type="GO" id="GO:0000160">
    <property type="term" value="P:phosphorelay signal transduction system"/>
    <property type="evidence" value="ECO:0007669"/>
    <property type="project" value="InterPro"/>
</dbReference>
<evidence type="ECO:0000313" key="4">
    <source>
        <dbReference type="EMBL" id="KWW22617.1"/>
    </source>
</evidence>
<dbReference type="PROSITE" id="PS50110">
    <property type="entry name" value="RESPONSE_REGULATORY"/>
    <property type="match status" value="2"/>
</dbReference>
<dbReference type="InterPro" id="IPR036641">
    <property type="entry name" value="HPT_dom_sf"/>
</dbReference>
<feature type="domain" description="Response regulatory" evidence="2">
    <location>
        <begin position="110"/>
        <end position="226"/>
    </location>
</feature>
<keyword evidence="5" id="KW-1185">Reference proteome</keyword>
<reference evidence="4 5" key="1">
    <citation type="submission" date="2015-11" db="EMBL/GenBank/DDBJ databases">
        <title>Genome Sequence of Bacillus simplex strain VanAntwerpen2.</title>
        <authorList>
            <person name="Couger M.B."/>
        </authorList>
    </citation>
    <scope>NUCLEOTIDE SEQUENCE [LARGE SCALE GENOMIC DNA]</scope>
    <source>
        <strain evidence="4 5">VanAntwerpen02</strain>
    </source>
</reference>
<feature type="domain" description="GGDEF" evidence="3">
    <location>
        <begin position="266"/>
        <end position="399"/>
    </location>
</feature>
<dbReference type="SMART" id="SM00448">
    <property type="entry name" value="REC"/>
    <property type="match status" value="2"/>
</dbReference>
<dbReference type="InterPro" id="IPR001789">
    <property type="entry name" value="Sig_transdc_resp-reg_receiver"/>
</dbReference>
<dbReference type="CDD" id="cd01949">
    <property type="entry name" value="GGDEF"/>
    <property type="match status" value="1"/>
</dbReference>
<dbReference type="PANTHER" id="PTHR45138">
    <property type="entry name" value="REGULATORY COMPONENTS OF SENSORY TRANSDUCTION SYSTEM"/>
    <property type="match status" value="1"/>
</dbReference>
<feature type="modified residue" description="4-aspartylphosphate" evidence="1">
    <location>
        <position position="464"/>
    </location>
</feature>
<organism evidence="4 5">
    <name type="scientific">Peribacillus simplex</name>
    <dbReference type="NCBI Taxonomy" id="1478"/>
    <lineage>
        <taxon>Bacteria</taxon>
        <taxon>Bacillati</taxon>
        <taxon>Bacillota</taxon>
        <taxon>Bacilli</taxon>
        <taxon>Bacillales</taxon>
        <taxon>Bacillaceae</taxon>
        <taxon>Peribacillus</taxon>
    </lineage>
</organism>
<dbReference type="RefSeq" id="WP_061140333.1">
    <property type="nucleotide sequence ID" value="NZ_LNNH01000003.1"/>
</dbReference>
<dbReference type="InterPro" id="IPR050469">
    <property type="entry name" value="Diguanylate_Cyclase"/>
</dbReference>
<dbReference type="InterPro" id="IPR011006">
    <property type="entry name" value="CheY-like_superfamily"/>
</dbReference>
<keyword evidence="1" id="KW-0597">Phosphoprotein</keyword>
<proteinExistence type="predicted"/>
<dbReference type="Proteomes" id="UP000064189">
    <property type="component" value="Unassembled WGS sequence"/>
</dbReference>
<dbReference type="Gene3D" id="3.30.70.270">
    <property type="match status" value="1"/>
</dbReference>
<dbReference type="FunFam" id="3.30.70.270:FF:000001">
    <property type="entry name" value="Diguanylate cyclase domain protein"/>
    <property type="match status" value="1"/>
</dbReference>
<feature type="modified residue" description="4-aspartylphosphate" evidence="1">
    <location>
        <position position="159"/>
    </location>
</feature>
<name>A0A120GRB9_9BACI</name>
<feature type="domain" description="Response regulatory" evidence="2">
    <location>
        <begin position="408"/>
        <end position="531"/>
    </location>
</feature>
<evidence type="ECO:0000259" key="2">
    <source>
        <dbReference type="PROSITE" id="PS50110"/>
    </source>
</evidence>
<dbReference type="Gene3D" id="3.40.50.2300">
    <property type="match status" value="2"/>
</dbReference>
<dbReference type="InterPro" id="IPR000160">
    <property type="entry name" value="GGDEF_dom"/>
</dbReference>
<dbReference type="SUPFAM" id="SSF47226">
    <property type="entry name" value="Histidine-containing phosphotransfer domain, HPT domain"/>
    <property type="match status" value="1"/>
</dbReference>
<evidence type="ECO:0000259" key="3">
    <source>
        <dbReference type="PROSITE" id="PS50887"/>
    </source>
</evidence>
<dbReference type="PANTHER" id="PTHR45138:SF9">
    <property type="entry name" value="DIGUANYLATE CYCLASE DGCM-RELATED"/>
    <property type="match status" value="1"/>
</dbReference>
<dbReference type="Pfam" id="PF00990">
    <property type="entry name" value="GGDEF"/>
    <property type="match status" value="1"/>
</dbReference>
<dbReference type="SUPFAM" id="SSF52172">
    <property type="entry name" value="CheY-like"/>
    <property type="match status" value="2"/>
</dbReference>
<sequence length="535" mass="61581">MDKYKNSLFGNIKNQLSDWLELEDVQTIPEDEVFRFLHSIKGTAGTLQLCGLMAITEQLLEATDEESGRVWIPTELRNFLFELIEHTYEYEHFDEIEVKGKSVRDSQAPLIQIIDDDISMLILLKDLLEEQGWMVITNADPVKATNQYFEMQPDCLILDIQLPAKDGFQILQDIHLHNEKYFIPKIMISIQNDKPTRIKAFKMGADDFIGKPIDIDEFIVKMERHLQRKRIFDQSVLIDELTQVYNRRFLEDTLPRYFNDYKRSGQPFTISIIDIDHFKRVNDRYGHAVGDFVLAEFAQFIKSKIRSSDLICRYGGEEFVLIFPDTSNVQAKNKLTRLIKDFSAKEFTHEGQPFSVTFSAGAFTVENEQVTPKEALEEADTSLYEAKRTGRAKVESIQQTRFNKKFLNVSVIDDDIIIRTILTKALRSLQVPYFDLDIAVYEDGPSFLNSDRAKEDVGHFLILDGVMPIMDGIEVLQKVKQGSNADFYTVLMLTGRKSTDDIAKALTLGADDYVTKPFSITDLKSRIERLLTKLI</sequence>
<dbReference type="InterPro" id="IPR043128">
    <property type="entry name" value="Rev_trsase/Diguanyl_cyclase"/>
</dbReference>
<comment type="caution">
    <text evidence="4">The sequence shown here is derived from an EMBL/GenBank/DDBJ whole genome shotgun (WGS) entry which is preliminary data.</text>
</comment>
<dbReference type="SMART" id="SM00267">
    <property type="entry name" value="GGDEF"/>
    <property type="match status" value="1"/>
</dbReference>
<dbReference type="Pfam" id="PF00072">
    <property type="entry name" value="Response_reg"/>
    <property type="match status" value="2"/>
</dbReference>
<dbReference type="GO" id="GO:0043709">
    <property type="term" value="P:cell adhesion involved in single-species biofilm formation"/>
    <property type="evidence" value="ECO:0007669"/>
    <property type="project" value="TreeGrafter"/>
</dbReference>
<dbReference type="GO" id="GO:1902201">
    <property type="term" value="P:negative regulation of bacterial-type flagellum-dependent cell motility"/>
    <property type="evidence" value="ECO:0007669"/>
    <property type="project" value="TreeGrafter"/>
</dbReference>
<dbReference type="NCBIfam" id="TIGR00254">
    <property type="entry name" value="GGDEF"/>
    <property type="match status" value="1"/>
</dbReference>
<evidence type="ECO:0000256" key="1">
    <source>
        <dbReference type="PROSITE-ProRule" id="PRU00169"/>
    </source>
</evidence>
<dbReference type="SUPFAM" id="SSF55073">
    <property type="entry name" value="Nucleotide cyclase"/>
    <property type="match status" value="1"/>
</dbReference>
<dbReference type="AlphaFoldDB" id="A0A120GRB9"/>
<dbReference type="GO" id="GO:0052621">
    <property type="term" value="F:diguanylate cyclase activity"/>
    <property type="evidence" value="ECO:0007669"/>
    <property type="project" value="TreeGrafter"/>
</dbReference>
<evidence type="ECO:0000313" key="5">
    <source>
        <dbReference type="Proteomes" id="UP000064189"/>
    </source>
</evidence>
<dbReference type="EMBL" id="LNNH01000003">
    <property type="protein sequence ID" value="KWW22617.1"/>
    <property type="molecule type" value="Genomic_DNA"/>
</dbReference>
<dbReference type="GO" id="GO:0005886">
    <property type="term" value="C:plasma membrane"/>
    <property type="evidence" value="ECO:0007669"/>
    <property type="project" value="TreeGrafter"/>
</dbReference>